<gene>
    <name evidence="3" type="ORF">NQ317_003730</name>
</gene>
<reference evidence="3" key="1">
    <citation type="journal article" date="2023" name="Insect Mol. Biol.">
        <title>Genome sequencing provides insights into the evolution of gene families encoding plant cell wall-degrading enzymes in longhorned beetles.</title>
        <authorList>
            <person name="Shin N.R."/>
            <person name="Okamura Y."/>
            <person name="Kirsch R."/>
            <person name="Pauchet Y."/>
        </authorList>
    </citation>
    <scope>NUCLEOTIDE SEQUENCE</scope>
    <source>
        <strain evidence="3">MMC_N1</strain>
    </source>
</reference>
<dbReference type="PANTHER" id="PTHR11412:SF172">
    <property type="entry name" value="LD23292P"/>
    <property type="match status" value="1"/>
</dbReference>
<dbReference type="Proteomes" id="UP001162164">
    <property type="component" value="Unassembled WGS sequence"/>
</dbReference>
<dbReference type="PANTHER" id="PTHR11412">
    <property type="entry name" value="MACROGLOBULIN / COMPLEMENT"/>
    <property type="match status" value="1"/>
</dbReference>
<dbReference type="Gene3D" id="2.60.40.2950">
    <property type="match status" value="1"/>
</dbReference>
<organism evidence="3 4">
    <name type="scientific">Molorchus minor</name>
    <dbReference type="NCBI Taxonomy" id="1323400"/>
    <lineage>
        <taxon>Eukaryota</taxon>
        <taxon>Metazoa</taxon>
        <taxon>Ecdysozoa</taxon>
        <taxon>Arthropoda</taxon>
        <taxon>Hexapoda</taxon>
        <taxon>Insecta</taxon>
        <taxon>Pterygota</taxon>
        <taxon>Neoptera</taxon>
        <taxon>Endopterygota</taxon>
        <taxon>Coleoptera</taxon>
        <taxon>Polyphaga</taxon>
        <taxon>Cucujiformia</taxon>
        <taxon>Chrysomeloidea</taxon>
        <taxon>Cerambycidae</taxon>
        <taxon>Lamiinae</taxon>
        <taxon>Monochamini</taxon>
        <taxon>Molorchus</taxon>
    </lineage>
</organism>
<evidence type="ECO:0000313" key="4">
    <source>
        <dbReference type="Proteomes" id="UP001162164"/>
    </source>
</evidence>
<dbReference type="InterPro" id="IPR002890">
    <property type="entry name" value="MG2"/>
</dbReference>
<dbReference type="EMBL" id="JAPWTJ010002469">
    <property type="protein sequence ID" value="KAJ8966030.1"/>
    <property type="molecule type" value="Genomic_DNA"/>
</dbReference>
<dbReference type="Pfam" id="PF17791">
    <property type="entry name" value="MG3"/>
    <property type="match status" value="1"/>
</dbReference>
<dbReference type="InterPro" id="IPR050473">
    <property type="entry name" value="A2M/Complement_sys"/>
</dbReference>
<evidence type="ECO:0000259" key="2">
    <source>
        <dbReference type="Pfam" id="PF17791"/>
    </source>
</evidence>
<evidence type="ECO:0000313" key="3">
    <source>
        <dbReference type="EMBL" id="KAJ8966030.1"/>
    </source>
</evidence>
<feature type="domain" description="Macroglobulin" evidence="1">
    <location>
        <begin position="131"/>
        <end position="213"/>
    </location>
</feature>
<protein>
    <recommendedName>
        <fullName evidence="5">CD109 antigen</fullName>
    </recommendedName>
</protein>
<sequence>MYIGKIASLYWMFYKFPYKIYITLMTPYRTYFVVASRVVRPAQLYRVSVTVLKEEQPITVRASIQRNGVEMSADNKKVKIGIPETLLMRVPSTSALGEYKLRVEGLYDDVLGGAAFINETDLIFSQRSMTIFIQLDKPMYMQGETVHFRMLPINFELKSFNDAVDVFMLDPNGHIMKRWLSRQSNLGTVSLDYKLSDQPMFGEWKIRVVAQGQVEESVFIVNEYYQTRFENYYWESKQPKNLGLPDFGLIIWVNVTMPSFFFNTDEYIHGIVMANYTSGAPVRGNLTLKATVRPIQPIDPNHLIYKKRLRPTDVQNKYYNPNTPQDNEKSYGDYSTVGRYNILERYFNFDERLPFWYKVPENTYDPVPTMKFFNGVYQFRYPIRELLSNIPTLDGMEVIVTATVGERFLDEVIEGFSTARIFNSTIKLKFLGDSPQVFKPGMPTTAYLLHIMMAPQYPQKFSEAVFLRFQHQLKCKVRGRKDIPPQQMYQMDESPGVWEYKIDMKQALGVAGPKAYKELSKIRSLRIHATYKDGYSGQLS</sequence>
<evidence type="ECO:0008006" key="5">
    <source>
        <dbReference type="Google" id="ProtNLM"/>
    </source>
</evidence>
<keyword evidence="4" id="KW-1185">Reference proteome</keyword>
<accession>A0ABQ9IV09</accession>
<evidence type="ECO:0000259" key="1">
    <source>
        <dbReference type="Pfam" id="PF01835"/>
    </source>
</evidence>
<dbReference type="InterPro" id="IPR041555">
    <property type="entry name" value="MG3"/>
</dbReference>
<dbReference type="Gene3D" id="2.60.40.1930">
    <property type="match status" value="1"/>
</dbReference>
<dbReference type="Pfam" id="PF01835">
    <property type="entry name" value="MG2"/>
    <property type="match status" value="1"/>
</dbReference>
<feature type="domain" description="Macroglobulin" evidence="2">
    <location>
        <begin position="253"/>
        <end position="297"/>
    </location>
</feature>
<comment type="caution">
    <text evidence="3">The sequence shown here is derived from an EMBL/GenBank/DDBJ whole genome shotgun (WGS) entry which is preliminary data.</text>
</comment>
<name>A0ABQ9IV09_9CUCU</name>
<proteinExistence type="predicted"/>